<dbReference type="InterPro" id="IPR022310">
    <property type="entry name" value="NAD/GMP_synthase"/>
</dbReference>
<dbReference type="PIRSF" id="PIRSF006630">
    <property type="entry name" value="NADS_GAT"/>
    <property type="match status" value="1"/>
</dbReference>
<dbReference type="AlphaFoldDB" id="A0AAN7T1T8"/>
<comment type="pathway">
    <text evidence="1 8">Cofactor biosynthesis; NAD(+) biosynthesis; NAD(+) from deamido-NAD(+) (L-Gln route): step 1/1.</text>
</comment>
<dbReference type="CDD" id="cd07570">
    <property type="entry name" value="GAT_Gln-NAD-synth"/>
    <property type="match status" value="1"/>
</dbReference>
<dbReference type="Gene3D" id="3.60.110.10">
    <property type="entry name" value="Carbon-nitrogen hydrolase"/>
    <property type="match status" value="1"/>
</dbReference>
<dbReference type="FunFam" id="3.40.50.620:FF:000036">
    <property type="entry name" value="Glutamine-dependent NAD(+) synthetase"/>
    <property type="match status" value="1"/>
</dbReference>
<dbReference type="SUPFAM" id="SSF56317">
    <property type="entry name" value="Carbon-nitrogen hydrolase"/>
    <property type="match status" value="1"/>
</dbReference>
<evidence type="ECO:0000256" key="1">
    <source>
        <dbReference type="ARBA" id="ARBA00005188"/>
    </source>
</evidence>
<dbReference type="Proteomes" id="UP001309876">
    <property type="component" value="Unassembled WGS sequence"/>
</dbReference>
<feature type="compositionally biased region" description="Basic and acidic residues" evidence="9">
    <location>
        <begin position="581"/>
        <end position="593"/>
    </location>
</feature>
<dbReference type="InterPro" id="IPR036526">
    <property type="entry name" value="C-N_Hydrolase_sf"/>
</dbReference>
<dbReference type="InterPro" id="IPR014729">
    <property type="entry name" value="Rossmann-like_a/b/a_fold"/>
</dbReference>
<dbReference type="GO" id="GO:0009435">
    <property type="term" value="P:NAD+ biosynthetic process"/>
    <property type="evidence" value="ECO:0007669"/>
    <property type="project" value="UniProtKB-UniRule"/>
</dbReference>
<evidence type="ECO:0000256" key="4">
    <source>
        <dbReference type="ARBA" id="ARBA00022741"/>
    </source>
</evidence>
<dbReference type="GO" id="GO:0004359">
    <property type="term" value="F:glutaminase activity"/>
    <property type="evidence" value="ECO:0007669"/>
    <property type="project" value="InterPro"/>
</dbReference>
<dbReference type="NCBIfam" id="TIGR00552">
    <property type="entry name" value="nadE"/>
    <property type="match status" value="1"/>
</dbReference>
<dbReference type="FunFam" id="3.60.110.10:FF:000003">
    <property type="entry name" value="Glutamine-dependent NAD(+) synthetase"/>
    <property type="match status" value="1"/>
</dbReference>
<feature type="region of interest" description="Disordered" evidence="9">
    <location>
        <begin position="581"/>
        <end position="617"/>
    </location>
</feature>
<dbReference type="InterPro" id="IPR003694">
    <property type="entry name" value="NAD_synthase"/>
</dbReference>
<keyword evidence="3 8" id="KW-0436">Ligase</keyword>
<evidence type="ECO:0000256" key="2">
    <source>
        <dbReference type="ARBA" id="ARBA00007145"/>
    </source>
</evidence>
<evidence type="ECO:0000256" key="7">
    <source>
        <dbReference type="ARBA" id="ARBA00052340"/>
    </source>
</evidence>
<evidence type="ECO:0000256" key="8">
    <source>
        <dbReference type="PIRNR" id="PIRNR006630"/>
    </source>
</evidence>
<keyword evidence="12" id="KW-1185">Reference proteome</keyword>
<evidence type="ECO:0000313" key="11">
    <source>
        <dbReference type="EMBL" id="KAK5087815.1"/>
    </source>
</evidence>
<dbReference type="SUPFAM" id="SSF52402">
    <property type="entry name" value="Adenine nucleotide alpha hydrolases-like"/>
    <property type="match status" value="1"/>
</dbReference>
<keyword evidence="4 8" id="KW-0547">Nucleotide-binding</keyword>
<dbReference type="GO" id="GO:0003952">
    <property type="term" value="F:NAD+ synthase (glutamine-hydrolyzing) activity"/>
    <property type="evidence" value="ECO:0007669"/>
    <property type="project" value="UniProtKB-UniRule"/>
</dbReference>
<dbReference type="Pfam" id="PF00795">
    <property type="entry name" value="CN_hydrolase"/>
    <property type="match status" value="1"/>
</dbReference>
<keyword evidence="5 8" id="KW-0067">ATP-binding</keyword>
<dbReference type="Gene3D" id="3.40.50.620">
    <property type="entry name" value="HUPs"/>
    <property type="match status" value="2"/>
</dbReference>
<evidence type="ECO:0000256" key="6">
    <source>
        <dbReference type="ARBA" id="ARBA00023027"/>
    </source>
</evidence>
<evidence type="ECO:0000256" key="5">
    <source>
        <dbReference type="ARBA" id="ARBA00022840"/>
    </source>
</evidence>
<comment type="catalytic activity">
    <reaction evidence="7 8">
        <text>deamido-NAD(+) + L-glutamine + ATP + H2O = L-glutamate + AMP + diphosphate + NAD(+) + H(+)</text>
        <dbReference type="Rhea" id="RHEA:24384"/>
        <dbReference type="ChEBI" id="CHEBI:15377"/>
        <dbReference type="ChEBI" id="CHEBI:15378"/>
        <dbReference type="ChEBI" id="CHEBI:29985"/>
        <dbReference type="ChEBI" id="CHEBI:30616"/>
        <dbReference type="ChEBI" id="CHEBI:33019"/>
        <dbReference type="ChEBI" id="CHEBI:57540"/>
        <dbReference type="ChEBI" id="CHEBI:58359"/>
        <dbReference type="ChEBI" id="CHEBI:58437"/>
        <dbReference type="ChEBI" id="CHEBI:456215"/>
        <dbReference type="EC" id="6.3.5.1"/>
    </reaction>
</comment>
<accession>A0AAN7T1T8</accession>
<evidence type="ECO:0000313" key="12">
    <source>
        <dbReference type="Proteomes" id="UP001309876"/>
    </source>
</evidence>
<evidence type="ECO:0000256" key="9">
    <source>
        <dbReference type="SAM" id="MobiDB-lite"/>
    </source>
</evidence>
<gene>
    <name evidence="11" type="primary">QNS1</name>
    <name evidence="11" type="ORF">LTR05_002030</name>
</gene>
<dbReference type="CDD" id="cd00553">
    <property type="entry name" value="NAD_synthase"/>
    <property type="match status" value="1"/>
</dbReference>
<name>A0AAN7T1T8_9EURO</name>
<comment type="caution">
    <text evidence="11">The sequence shown here is derived from an EMBL/GenBank/DDBJ whole genome shotgun (WGS) entry which is preliminary data.</text>
</comment>
<dbReference type="HAMAP" id="MF_02090">
    <property type="entry name" value="NadE_glutamine_dep"/>
    <property type="match status" value="1"/>
</dbReference>
<protein>
    <recommendedName>
        <fullName evidence="8">Glutamine-dependent NAD(+) synthetase</fullName>
        <ecNumber evidence="8">6.3.5.1</ecNumber>
    </recommendedName>
    <alternativeName>
        <fullName evidence="8">NAD(+) synthase [glutamine-hydrolyzing]</fullName>
    </alternativeName>
</protein>
<feature type="domain" description="CN hydrolase" evidence="10">
    <location>
        <begin position="5"/>
        <end position="275"/>
    </location>
</feature>
<evidence type="ECO:0000256" key="3">
    <source>
        <dbReference type="ARBA" id="ARBA00022598"/>
    </source>
</evidence>
<keyword evidence="6 8" id="KW-0520">NAD</keyword>
<dbReference type="PANTHER" id="PTHR23090">
    <property type="entry name" value="NH 3 /GLUTAMINE-DEPENDENT NAD + SYNTHETASE"/>
    <property type="match status" value="1"/>
</dbReference>
<proteinExistence type="inferred from homology"/>
<dbReference type="Pfam" id="PF02540">
    <property type="entry name" value="NAD_synthase"/>
    <property type="match status" value="1"/>
</dbReference>
<reference evidence="11 12" key="1">
    <citation type="submission" date="2023-08" db="EMBL/GenBank/DDBJ databases">
        <title>Black Yeasts Isolated from many extreme environments.</title>
        <authorList>
            <person name="Coleine C."/>
            <person name="Stajich J.E."/>
            <person name="Selbmann L."/>
        </authorList>
    </citation>
    <scope>NUCLEOTIDE SEQUENCE [LARGE SCALE GENOMIC DNA]</scope>
    <source>
        <strain evidence="11 12">CCFEE 5910</strain>
    </source>
</reference>
<dbReference type="EC" id="6.3.5.1" evidence="8"/>
<dbReference type="PANTHER" id="PTHR23090:SF9">
    <property type="entry name" value="GLUTAMINE-DEPENDENT NAD(+) SYNTHETASE"/>
    <property type="match status" value="1"/>
</dbReference>
<dbReference type="PROSITE" id="PS50263">
    <property type="entry name" value="CN_HYDROLASE"/>
    <property type="match status" value="1"/>
</dbReference>
<feature type="compositionally biased region" description="Polar residues" evidence="9">
    <location>
        <begin position="598"/>
        <end position="607"/>
    </location>
</feature>
<dbReference type="GO" id="GO:0005737">
    <property type="term" value="C:cytoplasm"/>
    <property type="evidence" value="ECO:0007669"/>
    <property type="project" value="InterPro"/>
</dbReference>
<dbReference type="InterPro" id="IPR014445">
    <property type="entry name" value="Gln-dep_NAD_synthase"/>
</dbReference>
<dbReference type="EMBL" id="JAVRRJ010000002">
    <property type="protein sequence ID" value="KAK5087815.1"/>
    <property type="molecule type" value="Genomic_DNA"/>
</dbReference>
<evidence type="ECO:0000259" key="10">
    <source>
        <dbReference type="PROSITE" id="PS50263"/>
    </source>
</evidence>
<comment type="similarity">
    <text evidence="2 8">In the C-terminal section; belongs to the NAD synthetase family.</text>
</comment>
<dbReference type="GO" id="GO:0005524">
    <property type="term" value="F:ATP binding"/>
    <property type="evidence" value="ECO:0007669"/>
    <property type="project" value="UniProtKB-UniRule"/>
</dbReference>
<organism evidence="11 12">
    <name type="scientific">Lithohypha guttulata</name>
    <dbReference type="NCBI Taxonomy" id="1690604"/>
    <lineage>
        <taxon>Eukaryota</taxon>
        <taxon>Fungi</taxon>
        <taxon>Dikarya</taxon>
        <taxon>Ascomycota</taxon>
        <taxon>Pezizomycotina</taxon>
        <taxon>Eurotiomycetes</taxon>
        <taxon>Chaetothyriomycetidae</taxon>
        <taxon>Chaetothyriales</taxon>
        <taxon>Trichomeriaceae</taxon>
        <taxon>Lithohypha</taxon>
    </lineage>
</organism>
<sequence>MGRLMTLATCSLNQWAMDFSGNKARIIESIKRAKSAGATLRVGPELEITGYGCLDHFLEGDTFLHSWEMMAQIIEDPICQDIVCDVGIPVRHRNVRYNCRVIFYNKKILLIRPKQFLANDGNYREMRYFTPWSKERYLEDYYLEETVRNITGQRVVPFGDAIISTLDTAFAAETCEELFTSNAPHIHQGLDGCEIFTNSSGSHFEIRKIMTRLTLMTEATRLSKGVYLYSNQKGCDGDRLYYDGCSMIIVNGKCVAQGSQFSLDDVEVVTATVDIEEVRSARFAPSRGIQAQNQQPYPRIEADVALSEPKSGPSPIDLGPSEPISIQAHSPPEEIALCPALWLWDYLRRVGVAGFFIPLSGGIDSCATSVIVFSMCRLVHQAVHSTTIHPATKSQVIADCLDALTALFTTVTSFTPRFRLHGGSPAENLALQNIQARLRMVIAYLWAQLLPTVRQRPGGGALLVLGSANVDEQLRGYLTKYDCSSADINPIGGISKTDLKSFIAYASKAFDLPVLDEFLDATPTAELEPITESYVQSDEADMGMTYAELSVFGRLRKVYKLGPWGMYERLLYSWGKPVPEDQKSMAEGKEGKGVDAVGQQTVGSTPESADASHLINPRGLSPREIRDKVLRFFHFFQINRHKATILPPGLHLEEYSPEDNRFDLRPFLYPSVWTGWAAGKIDRHVKELEEKKTR</sequence>
<dbReference type="InterPro" id="IPR003010">
    <property type="entry name" value="C-N_Hydrolase"/>
</dbReference>